<keyword evidence="5" id="KW-1185">Reference proteome</keyword>
<dbReference type="EMBL" id="PPXC01000002">
    <property type="protein sequence ID" value="POH74863.1"/>
    <property type="molecule type" value="Genomic_DNA"/>
</dbReference>
<dbReference type="PANTHER" id="PTHR42736:SF1">
    <property type="entry name" value="PROTEIN-GLUTAMINE GAMMA-GLUTAMYLTRANSFERASE"/>
    <property type="match status" value="1"/>
</dbReference>
<dbReference type="Proteomes" id="UP000237061">
    <property type="component" value="Unassembled WGS sequence"/>
</dbReference>
<dbReference type="Pfam" id="PF11992">
    <property type="entry name" value="TgpA_N"/>
    <property type="match status" value="1"/>
</dbReference>
<comment type="caution">
    <text evidence="4">The sequence shown here is derived from an EMBL/GenBank/DDBJ whole genome shotgun (WGS) entry which is preliminary data.</text>
</comment>
<dbReference type="Gene3D" id="3.10.620.30">
    <property type="match status" value="1"/>
</dbReference>
<evidence type="ECO:0000313" key="4">
    <source>
        <dbReference type="EMBL" id="POH74863.1"/>
    </source>
</evidence>
<dbReference type="InterPro" id="IPR021878">
    <property type="entry name" value="TgpA_N"/>
</dbReference>
<feature type="transmembrane region" description="Helical" evidence="2">
    <location>
        <begin position="40"/>
        <end position="60"/>
    </location>
</feature>
<dbReference type="AlphaFoldDB" id="A0A2S4A074"/>
<dbReference type="InterPro" id="IPR038765">
    <property type="entry name" value="Papain-like_cys_pep_sf"/>
</dbReference>
<evidence type="ECO:0000313" key="5">
    <source>
        <dbReference type="Proteomes" id="UP000237061"/>
    </source>
</evidence>
<keyword evidence="2" id="KW-1133">Transmembrane helix</keyword>
<feature type="transmembrane region" description="Helical" evidence="2">
    <location>
        <begin position="200"/>
        <end position="223"/>
    </location>
</feature>
<feature type="transmembrane region" description="Helical" evidence="2">
    <location>
        <begin position="175"/>
        <end position="194"/>
    </location>
</feature>
<dbReference type="InterPro" id="IPR052901">
    <property type="entry name" value="Bact_TGase-like"/>
</dbReference>
<dbReference type="SUPFAM" id="SSF54001">
    <property type="entry name" value="Cysteine proteinases"/>
    <property type="match status" value="1"/>
</dbReference>
<accession>A0A2S4A074</accession>
<feature type="compositionally biased region" description="Low complexity" evidence="1">
    <location>
        <begin position="601"/>
        <end position="616"/>
    </location>
</feature>
<dbReference type="SMART" id="SM00460">
    <property type="entry name" value="TGc"/>
    <property type="match status" value="1"/>
</dbReference>
<keyword evidence="2" id="KW-0472">Membrane</keyword>
<organism evidence="4 5">
    <name type="scientific">Arthrobacter glacialis</name>
    <dbReference type="NCBI Taxonomy" id="1664"/>
    <lineage>
        <taxon>Bacteria</taxon>
        <taxon>Bacillati</taxon>
        <taxon>Actinomycetota</taxon>
        <taxon>Actinomycetes</taxon>
        <taxon>Micrococcales</taxon>
        <taxon>Micrococcaceae</taxon>
        <taxon>Arthrobacter</taxon>
    </lineage>
</organism>
<name>A0A2S4A074_ARTGL</name>
<protein>
    <recommendedName>
        <fullName evidence="3">Transglutaminase-like domain-containing protein</fullName>
    </recommendedName>
</protein>
<feature type="domain" description="Transglutaminase-like" evidence="3">
    <location>
        <begin position="503"/>
        <end position="582"/>
    </location>
</feature>
<feature type="transmembrane region" description="Helical" evidence="2">
    <location>
        <begin position="243"/>
        <end position="264"/>
    </location>
</feature>
<reference evidence="4 5" key="1">
    <citation type="submission" date="2018-01" db="EMBL/GenBank/DDBJ databases">
        <title>Arthrobacter sp. nov., from glaciers in China.</title>
        <authorList>
            <person name="Liu Q."/>
            <person name="Xin Y.-H."/>
        </authorList>
    </citation>
    <scope>NUCLEOTIDE SEQUENCE [LARGE SCALE GENOMIC DNA]</scope>
    <source>
        <strain evidence="4 5">HLT2-12-2</strain>
    </source>
</reference>
<evidence type="ECO:0000256" key="1">
    <source>
        <dbReference type="SAM" id="MobiDB-lite"/>
    </source>
</evidence>
<feature type="transmembrane region" description="Helical" evidence="2">
    <location>
        <begin position="149"/>
        <end position="168"/>
    </location>
</feature>
<proteinExistence type="predicted"/>
<evidence type="ECO:0000259" key="3">
    <source>
        <dbReference type="SMART" id="SM00460"/>
    </source>
</evidence>
<dbReference type="RefSeq" id="WP_103464270.1">
    <property type="nucleotide sequence ID" value="NZ_PPXB01000002.1"/>
</dbReference>
<dbReference type="PANTHER" id="PTHR42736">
    <property type="entry name" value="PROTEIN-GLUTAMINE GAMMA-GLUTAMYLTRANSFERASE"/>
    <property type="match status" value="1"/>
</dbReference>
<dbReference type="Pfam" id="PF01841">
    <property type="entry name" value="Transglut_core"/>
    <property type="match status" value="1"/>
</dbReference>
<feature type="transmembrane region" description="Helical" evidence="2">
    <location>
        <begin position="66"/>
        <end position="84"/>
    </location>
</feature>
<dbReference type="OrthoDB" id="9804023at2"/>
<sequence length="803" mass="82957">MSKLLSGRATPEPGHDVGRGIPSEPAPKLLGRPQTGPARWVLAASVFAAVMGTSLSLRGLVVDFSWFPPATLVVACTLLFPALLRRRLPLSPFAPVGALLGWLLGLTLVFFPGTALLGFVPTPATVGAALELASRASTLIMTNNAPVPSAPAIFFLICAGLGFAALLIDTIAITVAMPAASALGLVLIMLPAALTTKAGVGTVGFMAAGAGYLLVLGCCNWYAPEGKIRSASMVQPTGILSRAMALGAAVVLLTALLPAAIPGFTQGSFPQGSRLNGPSGVSELDPMISLGANLRQQSNEVALTYLSNSTSAHYMRLSTLEDFTGKIWQPASFDNSLDPGLGQLSPAPAAGASVPSLDTLTVISTPNLASEWLPAPLSVTDVSGLDGSWLWDPERQTIRSSTSSTAGQQYTVRSKMPRLSRAVLSTASAASGAELDPVFSALPANVPPIVGTTAREVAGDQQSPYAQAVALQDYLRSGAFTYSLDTPVQDGYDGSGMDVLAKFLDVKSGYCIHFSAAMAVMARELGIPSRIAVGYAPGASTSARAELDGQTLNGFQATGRDAHAWPELYFQGLGWVPFEPTPARGSVPDYTQDDTAAAPQASAEPTVAASATPTSTPSATATAAAVAAGGASSTTNRWPLVSGVSAALLLLLATPALARMVVRRRRLGQVRGSPRWGSGLGGSGLADTGLAGTADALVAWRELVATAVDYGYDYDPALTPARHAEKISRMLGRSDPGGLALVLSSYEQAAYGKAESGKNSNGAPGNDELADALETLLARLKTTATPWQRFRATFLPPSFLTRP</sequence>
<keyword evidence="2" id="KW-0812">Transmembrane</keyword>
<feature type="region of interest" description="Disordered" evidence="1">
    <location>
        <begin position="1"/>
        <end position="32"/>
    </location>
</feature>
<dbReference type="InterPro" id="IPR002931">
    <property type="entry name" value="Transglutaminase-like"/>
</dbReference>
<evidence type="ECO:0000256" key="2">
    <source>
        <dbReference type="SAM" id="Phobius"/>
    </source>
</evidence>
<feature type="region of interest" description="Disordered" evidence="1">
    <location>
        <begin position="584"/>
        <end position="616"/>
    </location>
</feature>
<feature type="transmembrane region" description="Helical" evidence="2">
    <location>
        <begin position="96"/>
        <end position="120"/>
    </location>
</feature>
<gene>
    <name evidence="4" type="ORF">CVS27_03070</name>
</gene>